<feature type="region of interest" description="Disordered" evidence="1">
    <location>
        <begin position="185"/>
        <end position="219"/>
    </location>
</feature>
<sequence length="435" mass="46927">MTDTNSRAFGTLSAKYPDESYVWRIHDRPDITAGKATGTWIKVCQQLCNKLFKTEIVNTSTNRTETSTEVRNAVSATLETGVELGAFSAGGSVTAETEKTTGTTMSQELSTSSMTGSETTVNLSREEMEDIDVFAVWQWVATTRLSNGNDIVLTTVQYTCTPDARMPRYLPGSRDDIQACRKNKRQDLTPVDTPQPVAPLPPVTAGRSLDPSGSFQHTPVQNEWHTGRITQEGSGYRWTNQAGASWMLAADFANNRLQTGTDNPYYQQGIRTFDLIVSNGTVNGFSFGGGVYMRITAQAPQAPAAGPVPSSAELKLQSDRLPMSRTDPAYTSYGLDLFPAIYLTVAMTDGSSDNGFDYKKANAGNVVFDDVSGDPYDLIKVVYWDVDANNPSLGKYAAQLTSTGRGVGTASLSVSFRNAPGVTASVPVTVVSNSN</sequence>
<evidence type="ECO:0000313" key="2">
    <source>
        <dbReference type="EMBL" id="WAP67090.1"/>
    </source>
</evidence>
<feature type="region of interest" description="Disordered" evidence="1">
    <location>
        <begin position="92"/>
        <end position="117"/>
    </location>
</feature>
<accession>A0ABY7BWT5</accession>
<name>A0ABY7BWT5_9HYPH</name>
<evidence type="ECO:0000313" key="3">
    <source>
        <dbReference type="Proteomes" id="UP001164020"/>
    </source>
</evidence>
<reference evidence="2" key="1">
    <citation type="submission" date="2022-12" db="EMBL/GenBank/DDBJ databases">
        <title>Jiella pelagia sp. nov., isolated from phosphonate enriched culture of Northwest Pacific surface seawater.</title>
        <authorList>
            <person name="Shin D.Y."/>
            <person name="Hwang C.Y."/>
        </authorList>
    </citation>
    <scope>NUCLEOTIDE SEQUENCE</scope>
    <source>
        <strain evidence="2">HL-NP1</strain>
    </source>
</reference>
<evidence type="ECO:0000256" key="1">
    <source>
        <dbReference type="SAM" id="MobiDB-lite"/>
    </source>
</evidence>
<feature type="compositionally biased region" description="Polar residues" evidence="1">
    <location>
        <begin position="105"/>
        <end position="117"/>
    </location>
</feature>
<organism evidence="2 3">
    <name type="scientific">Jiella pelagia</name>
    <dbReference type="NCBI Taxonomy" id="2986949"/>
    <lineage>
        <taxon>Bacteria</taxon>
        <taxon>Pseudomonadati</taxon>
        <taxon>Pseudomonadota</taxon>
        <taxon>Alphaproteobacteria</taxon>
        <taxon>Hyphomicrobiales</taxon>
        <taxon>Aurantimonadaceae</taxon>
        <taxon>Jiella</taxon>
    </lineage>
</organism>
<dbReference type="EMBL" id="CP114029">
    <property type="protein sequence ID" value="WAP67090.1"/>
    <property type="molecule type" value="Genomic_DNA"/>
</dbReference>
<dbReference type="RefSeq" id="WP_268879539.1">
    <property type="nucleotide sequence ID" value="NZ_CP114029.1"/>
</dbReference>
<proteinExistence type="predicted"/>
<dbReference type="Proteomes" id="UP001164020">
    <property type="component" value="Chromosome"/>
</dbReference>
<protein>
    <submittedName>
        <fullName evidence="2">Uncharacterized protein</fullName>
    </submittedName>
</protein>
<keyword evidence="3" id="KW-1185">Reference proteome</keyword>
<gene>
    <name evidence="2" type="ORF">OH818_15880</name>
</gene>